<sequence>MAEDWKHGCIPMAMKDQGAASDEAHGNVQCSELSAKSLTHHNFSNTRIYARNSNNLNGPYELMAHDMPNAGVPSAGTTVHTQCLHQIHYFKHMGLYVQKGMPEAAANPAEETMKKFWEVEAFWIAPEEDYSEIN</sequence>
<organism evidence="1 2">
    <name type="scientific">Trichinella spiralis</name>
    <name type="common">Trichina worm</name>
    <dbReference type="NCBI Taxonomy" id="6334"/>
    <lineage>
        <taxon>Eukaryota</taxon>
        <taxon>Metazoa</taxon>
        <taxon>Ecdysozoa</taxon>
        <taxon>Nematoda</taxon>
        <taxon>Enoplea</taxon>
        <taxon>Dorylaimia</taxon>
        <taxon>Trichinellida</taxon>
        <taxon>Trichinellidae</taxon>
        <taxon>Trichinella</taxon>
    </lineage>
</organism>
<evidence type="ECO:0000313" key="2">
    <source>
        <dbReference type="Proteomes" id="UP001558632"/>
    </source>
</evidence>
<protein>
    <submittedName>
        <fullName evidence="1">Hemocyanin like-protein</fullName>
    </submittedName>
</protein>
<comment type="caution">
    <text evidence="1">The sequence shown here is derived from an EMBL/GenBank/DDBJ whole genome shotgun (WGS) entry which is preliminary data.</text>
</comment>
<keyword evidence="2" id="KW-1185">Reference proteome</keyword>
<dbReference type="EMBL" id="JBEUSY010000043">
    <property type="protein sequence ID" value="KAL1245946.1"/>
    <property type="molecule type" value="Genomic_DNA"/>
</dbReference>
<gene>
    <name evidence="1" type="ORF">TSPI_04459</name>
</gene>
<reference evidence="1 2" key="1">
    <citation type="submission" date="2024-07" db="EMBL/GenBank/DDBJ databases">
        <title>Enhanced genomic and transcriptomic resources for Trichinella pseudospiralis and T. spiralis underpin the discovery of pronounced molecular differences between stages and species.</title>
        <authorList>
            <person name="Pasi K.K."/>
            <person name="La Rosa G."/>
            <person name="Gomez-Morales M.A."/>
            <person name="Tosini F."/>
            <person name="Sumanam S."/>
            <person name="Young N.D."/>
            <person name="Chang B.C."/>
            <person name="Robin G.B."/>
        </authorList>
    </citation>
    <scope>NUCLEOTIDE SEQUENCE [LARGE SCALE GENOMIC DNA]</scope>
    <source>
        <strain evidence="1">ISS534</strain>
    </source>
</reference>
<proteinExistence type="predicted"/>
<dbReference type="Proteomes" id="UP001558632">
    <property type="component" value="Unassembled WGS sequence"/>
</dbReference>
<name>A0ABR3KZ28_TRISP</name>
<accession>A0ABR3KZ28</accession>
<evidence type="ECO:0000313" key="1">
    <source>
        <dbReference type="EMBL" id="KAL1245946.1"/>
    </source>
</evidence>